<keyword evidence="1" id="KW-0560">Oxidoreductase</keyword>
<dbReference type="AlphaFoldDB" id="A0A316YZU3"/>
<evidence type="ECO:0000256" key="2">
    <source>
        <dbReference type="SAM" id="Coils"/>
    </source>
</evidence>
<dbReference type="PANTHER" id="PTHR47534">
    <property type="entry name" value="YALI0E05731P"/>
    <property type="match status" value="1"/>
</dbReference>
<dbReference type="InterPro" id="IPR052228">
    <property type="entry name" value="Sec_Metab_Biosynth_Oxidored"/>
</dbReference>
<evidence type="ECO:0000313" key="3">
    <source>
        <dbReference type="EMBL" id="PWN94304.1"/>
    </source>
</evidence>
<feature type="coiled-coil region" evidence="2">
    <location>
        <begin position="49"/>
        <end position="80"/>
    </location>
</feature>
<evidence type="ECO:0000256" key="1">
    <source>
        <dbReference type="ARBA" id="ARBA00023002"/>
    </source>
</evidence>
<dbReference type="InterPro" id="IPR036291">
    <property type="entry name" value="NAD(P)-bd_dom_sf"/>
</dbReference>
<evidence type="ECO:0000313" key="4">
    <source>
        <dbReference type="Proteomes" id="UP000245768"/>
    </source>
</evidence>
<dbReference type="Proteomes" id="UP000245768">
    <property type="component" value="Unassembled WGS sequence"/>
</dbReference>
<sequence length="330" mass="35748">MPSQSTLTKANESVQLEASERAVVSGGTQGVGAGIALRFALSGASVWIVGRSEDKAEALLEKLRAASDEAQRRRSTQQQQTQADHAFFKADLSSVKENHRIAAEISRRAGSRGVDWLFECQGGPPPLSSTKTPTGLDAHFAVQCLSRFTLAQTLLEAKTIRRGVCIIASPGMGSKTALDVDDLDLSKAREAGKLWAPLGLLRTGQRDSSILDAVTQRWAEEHPNMVFSHLFPGIVATDGAKNAGFPWPIPQLFSVVQKLPLLTSSPLPGGYAEVPFYLYANSEGQRYQRTGEANLYSPSLKRLTLSANTSTKEARQTIFDKLKQLESSHA</sequence>
<dbReference type="OrthoDB" id="2898509at2759"/>
<keyword evidence="4" id="KW-1185">Reference proteome</keyword>
<dbReference type="SUPFAM" id="SSF51735">
    <property type="entry name" value="NAD(P)-binding Rossmann-fold domains"/>
    <property type="match status" value="1"/>
</dbReference>
<protein>
    <submittedName>
        <fullName evidence="3">NAD(P)-binding protein</fullName>
    </submittedName>
</protein>
<reference evidence="3 4" key="1">
    <citation type="journal article" date="2018" name="Mol. Biol. Evol.">
        <title>Broad Genomic Sampling Reveals a Smut Pathogenic Ancestry of the Fungal Clade Ustilaginomycotina.</title>
        <authorList>
            <person name="Kijpornyongpan T."/>
            <person name="Mondo S.J."/>
            <person name="Barry K."/>
            <person name="Sandor L."/>
            <person name="Lee J."/>
            <person name="Lipzen A."/>
            <person name="Pangilinan J."/>
            <person name="LaButti K."/>
            <person name="Hainaut M."/>
            <person name="Henrissat B."/>
            <person name="Grigoriev I.V."/>
            <person name="Spatafora J.W."/>
            <person name="Aime M.C."/>
        </authorList>
    </citation>
    <scope>NUCLEOTIDE SEQUENCE [LARGE SCALE GENOMIC DNA]</scope>
    <source>
        <strain evidence="3 4">MCA 4198</strain>
    </source>
</reference>
<proteinExistence type="predicted"/>
<dbReference type="InterPro" id="IPR002347">
    <property type="entry name" value="SDR_fam"/>
</dbReference>
<dbReference type="Pfam" id="PF00106">
    <property type="entry name" value="adh_short"/>
    <property type="match status" value="1"/>
</dbReference>
<dbReference type="InParanoid" id="A0A316YZU3"/>
<name>A0A316YZU3_9BASI</name>
<dbReference type="Gene3D" id="3.40.50.720">
    <property type="entry name" value="NAD(P)-binding Rossmann-like Domain"/>
    <property type="match status" value="1"/>
</dbReference>
<keyword evidence="2" id="KW-0175">Coiled coil</keyword>
<dbReference type="GeneID" id="37041427"/>
<dbReference type="STRING" id="215250.A0A316YZU3"/>
<dbReference type="EMBL" id="KZ819634">
    <property type="protein sequence ID" value="PWN94304.1"/>
    <property type="molecule type" value="Genomic_DNA"/>
</dbReference>
<gene>
    <name evidence="3" type="ORF">FA10DRAFT_248964</name>
</gene>
<dbReference type="GO" id="GO:0016491">
    <property type="term" value="F:oxidoreductase activity"/>
    <property type="evidence" value="ECO:0007669"/>
    <property type="project" value="UniProtKB-KW"/>
</dbReference>
<dbReference type="RefSeq" id="XP_025381502.1">
    <property type="nucleotide sequence ID" value="XM_025519511.1"/>
</dbReference>
<organism evidence="3 4">
    <name type="scientific">Acaromyces ingoldii</name>
    <dbReference type="NCBI Taxonomy" id="215250"/>
    <lineage>
        <taxon>Eukaryota</taxon>
        <taxon>Fungi</taxon>
        <taxon>Dikarya</taxon>
        <taxon>Basidiomycota</taxon>
        <taxon>Ustilaginomycotina</taxon>
        <taxon>Exobasidiomycetes</taxon>
        <taxon>Exobasidiales</taxon>
        <taxon>Cryptobasidiaceae</taxon>
        <taxon>Acaromyces</taxon>
    </lineage>
</organism>
<accession>A0A316YZU3</accession>
<dbReference type="PANTHER" id="PTHR47534:SF3">
    <property type="entry name" value="ALCOHOL DEHYDROGENASE-LIKE C-TERMINAL DOMAIN-CONTAINING PROTEIN"/>
    <property type="match status" value="1"/>
</dbReference>